<dbReference type="Pfam" id="PF07876">
    <property type="entry name" value="Dabb"/>
    <property type="match status" value="1"/>
</dbReference>
<dbReference type="EMBL" id="QWIJ01001123">
    <property type="protein sequence ID" value="RMX76367.1"/>
    <property type="molecule type" value="Genomic_DNA"/>
</dbReference>
<dbReference type="VEuPathDB" id="FungiDB:BTJ68_02960"/>
<evidence type="ECO:0000313" key="5">
    <source>
        <dbReference type="EMBL" id="RMY24927.1"/>
    </source>
</evidence>
<reference evidence="7 8" key="1">
    <citation type="journal article" date="2018" name="BMC Genomics">
        <title>Genomic evidence for intraspecific hybridization in a clonal and extremely halotolerant yeast.</title>
        <authorList>
            <person name="Gostincar C."/>
            <person name="Stajich J.E."/>
            <person name="Zupancic J."/>
            <person name="Zalar P."/>
            <person name="Gunde-Cimerman N."/>
        </authorList>
    </citation>
    <scope>NUCLEOTIDE SEQUENCE [LARGE SCALE GENOMIC DNA]</scope>
    <source>
        <strain evidence="6 8">EXF-6651</strain>
        <strain evidence="4 10">EXF-6654</strain>
        <strain evidence="3 9">EXF-6656</strain>
        <strain evidence="5 7">EXF-6669</strain>
    </source>
</reference>
<evidence type="ECO:0000259" key="2">
    <source>
        <dbReference type="PROSITE" id="PS51502"/>
    </source>
</evidence>
<dbReference type="SUPFAM" id="SSF54909">
    <property type="entry name" value="Dimeric alpha+beta barrel"/>
    <property type="match status" value="1"/>
</dbReference>
<evidence type="ECO:0000313" key="8">
    <source>
        <dbReference type="Proteomes" id="UP000276864"/>
    </source>
</evidence>
<evidence type="ECO:0000313" key="4">
    <source>
        <dbReference type="EMBL" id="RMX84712.1"/>
    </source>
</evidence>
<dbReference type="Proteomes" id="UP000282582">
    <property type="component" value="Unassembled WGS sequence"/>
</dbReference>
<feature type="domain" description="Stress-response A/B barrel" evidence="2">
    <location>
        <begin position="3"/>
        <end position="123"/>
    </location>
</feature>
<evidence type="ECO:0000313" key="9">
    <source>
        <dbReference type="Proteomes" id="UP000281245"/>
    </source>
</evidence>
<evidence type="ECO:0000256" key="1">
    <source>
        <dbReference type="SAM" id="MobiDB-lite"/>
    </source>
</evidence>
<dbReference type="EMBL" id="QWIL01000058">
    <property type="protein sequence ID" value="RMY24927.1"/>
    <property type="molecule type" value="Genomic_DNA"/>
</dbReference>
<dbReference type="Proteomes" id="UP000281245">
    <property type="component" value="Unassembled WGS sequence"/>
</dbReference>
<evidence type="ECO:0000313" key="10">
    <source>
        <dbReference type="Proteomes" id="UP000282582"/>
    </source>
</evidence>
<sequence>MPIQRSTCFKLKSPEDAQNMIDAYKTVEQTQQRVSVPLQRAETDSRTYTESEHSTQDGKPYILSVRAHRTLDDPRSQGYNFIANTTFANMEDVKYYDEHCEAHQKLKVFAKDKVAGPPLVLHVET</sequence>
<dbReference type="InterPro" id="IPR013097">
    <property type="entry name" value="Dabb"/>
</dbReference>
<dbReference type="EMBL" id="QWIM01000049">
    <property type="protein sequence ID" value="RMY40912.1"/>
    <property type="molecule type" value="Genomic_DNA"/>
</dbReference>
<name>A0A3M7BM75_HORWE</name>
<evidence type="ECO:0000313" key="3">
    <source>
        <dbReference type="EMBL" id="RMX76367.1"/>
    </source>
</evidence>
<comment type="caution">
    <text evidence="6">The sequence shown here is derived from an EMBL/GenBank/DDBJ whole genome shotgun (WGS) entry which is preliminary data.</text>
</comment>
<dbReference type="AlphaFoldDB" id="A0A3M7BM75"/>
<evidence type="ECO:0000313" key="7">
    <source>
        <dbReference type="Proteomes" id="UP000271337"/>
    </source>
</evidence>
<evidence type="ECO:0000313" key="6">
    <source>
        <dbReference type="EMBL" id="RMY40912.1"/>
    </source>
</evidence>
<feature type="compositionally biased region" description="Basic and acidic residues" evidence="1">
    <location>
        <begin position="41"/>
        <end position="56"/>
    </location>
</feature>
<proteinExistence type="predicted"/>
<dbReference type="Gene3D" id="3.30.70.100">
    <property type="match status" value="1"/>
</dbReference>
<dbReference type="Proteomes" id="UP000276864">
    <property type="component" value="Unassembled WGS sequence"/>
</dbReference>
<feature type="region of interest" description="Disordered" evidence="1">
    <location>
        <begin position="34"/>
        <end position="59"/>
    </location>
</feature>
<dbReference type="SMART" id="SM00886">
    <property type="entry name" value="Dabb"/>
    <property type="match status" value="1"/>
</dbReference>
<accession>A0A3M7BM75</accession>
<organism evidence="6 8">
    <name type="scientific">Hortaea werneckii</name>
    <name type="common">Black yeast</name>
    <name type="synonym">Cladosporium werneckii</name>
    <dbReference type="NCBI Taxonomy" id="91943"/>
    <lineage>
        <taxon>Eukaryota</taxon>
        <taxon>Fungi</taxon>
        <taxon>Dikarya</taxon>
        <taxon>Ascomycota</taxon>
        <taxon>Pezizomycotina</taxon>
        <taxon>Dothideomycetes</taxon>
        <taxon>Dothideomycetidae</taxon>
        <taxon>Mycosphaerellales</taxon>
        <taxon>Teratosphaeriaceae</taxon>
        <taxon>Hortaea</taxon>
    </lineage>
</organism>
<dbReference type="PROSITE" id="PS51502">
    <property type="entry name" value="S_R_A_B_BARREL"/>
    <property type="match status" value="1"/>
</dbReference>
<dbReference type="Proteomes" id="UP000271337">
    <property type="component" value="Unassembled WGS sequence"/>
</dbReference>
<dbReference type="OrthoDB" id="3830014at2759"/>
<dbReference type="InterPro" id="IPR011008">
    <property type="entry name" value="Dimeric_a/b-barrel"/>
</dbReference>
<dbReference type="EMBL" id="QWIK01002617">
    <property type="protein sequence ID" value="RMX84712.1"/>
    <property type="molecule type" value="Genomic_DNA"/>
</dbReference>
<gene>
    <name evidence="6" type="ORF">D0866_00946</name>
    <name evidence="5" type="ORF">D0867_01061</name>
    <name evidence="4" type="ORF">D0868_15440</name>
    <name evidence="3" type="ORF">D0869_10783</name>
</gene>
<protein>
    <recommendedName>
        <fullName evidence="2">Stress-response A/B barrel domain-containing protein</fullName>
    </recommendedName>
</protein>